<dbReference type="EMBL" id="JAIXMP010000001">
    <property type="protein sequence ID" value="KAI9278339.1"/>
    <property type="molecule type" value="Genomic_DNA"/>
</dbReference>
<dbReference type="PANTHER" id="PTHR22950:SF703">
    <property type="entry name" value="AMINO ACID TRANSPORTER TRANSMEMBRANE DOMAIN-CONTAINING PROTEIN"/>
    <property type="match status" value="1"/>
</dbReference>
<sequence>MNTSDSKHEKAGSISSSFSSDPPQDTEFGKSGYDIDRSNGGSALYAYFNLTCLTLGTGMLGLPASVKNAGWGGLALIILAWLMGSYSGIILQRTMYKGKTRRLASYKEMGDEAFGKIGGWISFFFLTWMLIGTPILYLVLAAANLNQLCAGTAGEIGTFKWTIVWCVIVGIPYIFIKSMKEIALSSLIGAVTMIGTVLITIVLTGIDAPNHVGTVQHENVIWEGFPVALSTIAYAAGSNLIYANVEGSMKNPKKWPIVVVSSLTTCEAIYLALSICGYYVYGDKLVNPVYNSTPDGPARIAAIVLVTLHVVIACPLLLVSFALDVEDMMNITVERLGKKKEFLVRAGFRTATMIFVAVIGVVIPFFDVLMSLLGAFSNSALVFILPVLFYWKLDGFRNKPIYELAWGALVLLYGLVALIFGTWAAVDDLVSTFANGYHYQI</sequence>
<evidence type="ECO:0000256" key="7">
    <source>
        <dbReference type="SAM" id="Phobius"/>
    </source>
</evidence>
<gene>
    <name evidence="9" type="ORF">BDA99DRAFT_567103</name>
</gene>
<evidence type="ECO:0000256" key="3">
    <source>
        <dbReference type="ARBA" id="ARBA00022692"/>
    </source>
</evidence>
<feature type="transmembrane region" description="Helical" evidence="7">
    <location>
        <begin position="346"/>
        <end position="366"/>
    </location>
</feature>
<dbReference type="Pfam" id="PF01490">
    <property type="entry name" value="Aa_trans"/>
    <property type="match status" value="1"/>
</dbReference>
<dbReference type="InterPro" id="IPR013057">
    <property type="entry name" value="AA_transpt_TM"/>
</dbReference>
<evidence type="ECO:0000259" key="8">
    <source>
        <dbReference type="Pfam" id="PF01490"/>
    </source>
</evidence>
<comment type="similarity">
    <text evidence="2">Belongs to the amino acid/polyamine transporter 2 family.</text>
</comment>
<dbReference type="Gene3D" id="1.20.1740.10">
    <property type="entry name" value="Amino acid/polyamine transporter I"/>
    <property type="match status" value="1"/>
</dbReference>
<dbReference type="Proteomes" id="UP001209540">
    <property type="component" value="Unassembled WGS sequence"/>
</dbReference>
<keyword evidence="4 7" id="KW-1133">Transmembrane helix</keyword>
<evidence type="ECO:0000256" key="4">
    <source>
        <dbReference type="ARBA" id="ARBA00022989"/>
    </source>
</evidence>
<comment type="subcellular location">
    <subcellularLocation>
        <location evidence="1">Membrane</location>
        <topology evidence="1">Multi-pass membrane protein</topology>
    </subcellularLocation>
</comment>
<feature type="transmembrane region" description="Helical" evidence="7">
    <location>
        <begin position="44"/>
        <end position="62"/>
    </location>
</feature>
<feature type="transmembrane region" description="Helical" evidence="7">
    <location>
        <begin position="372"/>
        <end position="391"/>
    </location>
</feature>
<evidence type="ECO:0000256" key="6">
    <source>
        <dbReference type="SAM" id="MobiDB-lite"/>
    </source>
</evidence>
<feature type="region of interest" description="Disordered" evidence="6">
    <location>
        <begin position="1"/>
        <end position="32"/>
    </location>
</feature>
<keyword evidence="3 7" id="KW-0812">Transmembrane</keyword>
<dbReference type="AlphaFoldDB" id="A0AAD5PM31"/>
<evidence type="ECO:0000256" key="1">
    <source>
        <dbReference type="ARBA" id="ARBA00004141"/>
    </source>
</evidence>
<organism evidence="9 10">
    <name type="scientific">Phascolomyces articulosus</name>
    <dbReference type="NCBI Taxonomy" id="60185"/>
    <lineage>
        <taxon>Eukaryota</taxon>
        <taxon>Fungi</taxon>
        <taxon>Fungi incertae sedis</taxon>
        <taxon>Mucoromycota</taxon>
        <taxon>Mucoromycotina</taxon>
        <taxon>Mucoromycetes</taxon>
        <taxon>Mucorales</taxon>
        <taxon>Lichtheimiaceae</taxon>
        <taxon>Phascolomyces</taxon>
    </lineage>
</organism>
<keyword evidence="5 7" id="KW-0472">Membrane</keyword>
<proteinExistence type="inferred from homology"/>
<feature type="transmembrane region" description="Helical" evidence="7">
    <location>
        <begin position="74"/>
        <end position="96"/>
    </location>
</feature>
<feature type="transmembrane region" description="Helical" evidence="7">
    <location>
        <begin position="300"/>
        <end position="325"/>
    </location>
</feature>
<feature type="transmembrane region" description="Helical" evidence="7">
    <location>
        <begin position="117"/>
        <end position="139"/>
    </location>
</feature>
<keyword evidence="10" id="KW-1185">Reference proteome</keyword>
<feature type="transmembrane region" description="Helical" evidence="7">
    <location>
        <begin position="403"/>
        <end position="426"/>
    </location>
</feature>
<reference evidence="9" key="2">
    <citation type="submission" date="2023-02" db="EMBL/GenBank/DDBJ databases">
        <authorList>
            <consortium name="DOE Joint Genome Institute"/>
            <person name="Mondo S.J."/>
            <person name="Chang Y."/>
            <person name="Wang Y."/>
            <person name="Ahrendt S."/>
            <person name="Andreopoulos W."/>
            <person name="Barry K."/>
            <person name="Beard J."/>
            <person name="Benny G.L."/>
            <person name="Blankenship S."/>
            <person name="Bonito G."/>
            <person name="Cuomo C."/>
            <person name="Desiro A."/>
            <person name="Gervers K.A."/>
            <person name="Hundley H."/>
            <person name="Kuo A."/>
            <person name="LaButti K."/>
            <person name="Lang B.F."/>
            <person name="Lipzen A."/>
            <person name="O'Donnell K."/>
            <person name="Pangilinan J."/>
            <person name="Reynolds N."/>
            <person name="Sandor L."/>
            <person name="Smith M.W."/>
            <person name="Tsang A."/>
            <person name="Grigoriev I.V."/>
            <person name="Stajich J.E."/>
            <person name="Spatafora J.W."/>
        </authorList>
    </citation>
    <scope>NUCLEOTIDE SEQUENCE</scope>
    <source>
        <strain evidence="9">RSA 2281</strain>
    </source>
</reference>
<dbReference type="GO" id="GO:0005774">
    <property type="term" value="C:vacuolar membrane"/>
    <property type="evidence" value="ECO:0007669"/>
    <property type="project" value="TreeGrafter"/>
</dbReference>
<evidence type="ECO:0000313" key="10">
    <source>
        <dbReference type="Proteomes" id="UP001209540"/>
    </source>
</evidence>
<accession>A0AAD5PM31</accession>
<dbReference type="PANTHER" id="PTHR22950">
    <property type="entry name" value="AMINO ACID TRANSPORTER"/>
    <property type="match status" value="1"/>
</dbReference>
<comment type="caution">
    <text evidence="9">The sequence shown here is derived from an EMBL/GenBank/DDBJ whole genome shotgun (WGS) entry which is preliminary data.</text>
</comment>
<dbReference type="GO" id="GO:0015179">
    <property type="term" value="F:L-amino acid transmembrane transporter activity"/>
    <property type="evidence" value="ECO:0007669"/>
    <property type="project" value="TreeGrafter"/>
</dbReference>
<feature type="transmembrane region" description="Helical" evidence="7">
    <location>
        <begin position="226"/>
        <end position="245"/>
    </location>
</feature>
<feature type="transmembrane region" description="Helical" evidence="7">
    <location>
        <begin position="159"/>
        <end position="176"/>
    </location>
</feature>
<evidence type="ECO:0000256" key="5">
    <source>
        <dbReference type="ARBA" id="ARBA00023136"/>
    </source>
</evidence>
<feature type="transmembrane region" description="Helical" evidence="7">
    <location>
        <begin position="257"/>
        <end position="280"/>
    </location>
</feature>
<reference evidence="9" key="1">
    <citation type="journal article" date="2022" name="IScience">
        <title>Evolution of zygomycete secretomes and the origins of terrestrial fungal ecologies.</title>
        <authorList>
            <person name="Chang Y."/>
            <person name="Wang Y."/>
            <person name="Mondo S."/>
            <person name="Ahrendt S."/>
            <person name="Andreopoulos W."/>
            <person name="Barry K."/>
            <person name="Beard J."/>
            <person name="Benny G.L."/>
            <person name="Blankenship S."/>
            <person name="Bonito G."/>
            <person name="Cuomo C."/>
            <person name="Desiro A."/>
            <person name="Gervers K.A."/>
            <person name="Hundley H."/>
            <person name="Kuo A."/>
            <person name="LaButti K."/>
            <person name="Lang B.F."/>
            <person name="Lipzen A."/>
            <person name="O'Donnell K."/>
            <person name="Pangilinan J."/>
            <person name="Reynolds N."/>
            <person name="Sandor L."/>
            <person name="Smith M.E."/>
            <person name="Tsang A."/>
            <person name="Grigoriev I.V."/>
            <person name="Stajich J.E."/>
            <person name="Spatafora J.W."/>
        </authorList>
    </citation>
    <scope>NUCLEOTIDE SEQUENCE</scope>
    <source>
        <strain evidence="9">RSA 2281</strain>
    </source>
</reference>
<evidence type="ECO:0000256" key="2">
    <source>
        <dbReference type="ARBA" id="ARBA00008066"/>
    </source>
</evidence>
<name>A0AAD5PM31_9FUNG</name>
<feature type="domain" description="Amino acid transporter transmembrane" evidence="8">
    <location>
        <begin position="40"/>
        <end position="425"/>
    </location>
</feature>
<evidence type="ECO:0000313" key="9">
    <source>
        <dbReference type="EMBL" id="KAI9278339.1"/>
    </source>
</evidence>
<feature type="transmembrane region" description="Helical" evidence="7">
    <location>
        <begin position="183"/>
        <end position="206"/>
    </location>
</feature>
<feature type="compositionally biased region" description="Basic and acidic residues" evidence="6">
    <location>
        <begin position="1"/>
        <end position="11"/>
    </location>
</feature>
<protein>
    <submittedName>
        <fullName evidence="9">Transmembrane amino acid transporter protein-domain-containing protein</fullName>
    </submittedName>
</protein>